<evidence type="ECO:0000256" key="3">
    <source>
        <dbReference type="ARBA" id="ARBA00015398"/>
    </source>
</evidence>
<evidence type="ECO:0000256" key="7">
    <source>
        <dbReference type="ARBA" id="ARBA00023027"/>
    </source>
</evidence>
<gene>
    <name evidence="9" type="ORF">EV694_0328</name>
</gene>
<dbReference type="Proteomes" id="UP000294702">
    <property type="component" value="Unassembled WGS sequence"/>
</dbReference>
<dbReference type="GO" id="GO:0006208">
    <property type="term" value="P:pyrimidine nucleobase catabolic process"/>
    <property type="evidence" value="ECO:0007669"/>
    <property type="project" value="TreeGrafter"/>
</dbReference>
<evidence type="ECO:0000313" key="9">
    <source>
        <dbReference type="EMBL" id="TCK01706.1"/>
    </source>
</evidence>
<dbReference type="InterPro" id="IPR011982">
    <property type="entry name" value="HPA_mOase_red"/>
</dbReference>
<dbReference type="UniPathway" id="UPA00208">
    <property type="reaction ID" value="UER00416"/>
</dbReference>
<keyword evidence="5" id="KW-0058">Aromatic hydrocarbons catabolism</keyword>
<dbReference type="PANTHER" id="PTHR30466:SF1">
    <property type="entry name" value="FMN REDUCTASE (NADH) RUTF"/>
    <property type="match status" value="1"/>
</dbReference>
<dbReference type="SUPFAM" id="SSF50475">
    <property type="entry name" value="FMN-binding split barrel"/>
    <property type="match status" value="1"/>
</dbReference>
<evidence type="ECO:0000256" key="1">
    <source>
        <dbReference type="ARBA" id="ARBA00005112"/>
    </source>
</evidence>
<protein>
    <recommendedName>
        <fullName evidence="3">4-hydroxyphenylacetate 3-monooxygenase reductase component</fullName>
    </recommendedName>
</protein>
<dbReference type="GO" id="GO:0004497">
    <property type="term" value="F:monooxygenase activity"/>
    <property type="evidence" value="ECO:0007669"/>
    <property type="project" value="UniProtKB-KW"/>
</dbReference>
<dbReference type="NCBIfam" id="TIGR02296">
    <property type="entry name" value="HpaC"/>
    <property type="match status" value="1"/>
</dbReference>
<evidence type="ECO:0000256" key="2">
    <source>
        <dbReference type="ARBA" id="ARBA00006032"/>
    </source>
</evidence>
<dbReference type="GO" id="GO:0010181">
    <property type="term" value="F:FMN binding"/>
    <property type="evidence" value="ECO:0007669"/>
    <property type="project" value="InterPro"/>
</dbReference>
<dbReference type="InterPro" id="IPR050268">
    <property type="entry name" value="NADH-dep_flavin_reductase"/>
</dbReference>
<dbReference type="Pfam" id="PF01613">
    <property type="entry name" value="Flavin_Reduct"/>
    <property type="match status" value="1"/>
</dbReference>
<dbReference type="InterPro" id="IPR012349">
    <property type="entry name" value="Split_barrel_FMN-bd"/>
</dbReference>
<dbReference type="InterPro" id="IPR002563">
    <property type="entry name" value="Flavin_Rdtase-like_dom"/>
</dbReference>
<dbReference type="PANTHER" id="PTHR30466">
    <property type="entry name" value="FLAVIN REDUCTASE"/>
    <property type="match status" value="1"/>
</dbReference>
<dbReference type="AlphaFoldDB" id="A0A4V2PCL0"/>
<dbReference type="GO" id="GO:0016651">
    <property type="term" value="F:oxidoreductase activity, acting on NAD(P)H"/>
    <property type="evidence" value="ECO:0007669"/>
    <property type="project" value="InterPro"/>
</dbReference>
<keyword evidence="10" id="KW-1185">Reference proteome</keyword>
<keyword evidence="9" id="KW-0503">Monooxygenase</keyword>
<dbReference type="GO" id="GO:0051287">
    <property type="term" value="F:NAD binding"/>
    <property type="evidence" value="ECO:0007669"/>
    <property type="project" value="InterPro"/>
</dbReference>
<dbReference type="Gene3D" id="2.30.110.10">
    <property type="entry name" value="Electron Transport, Fmn-binding Protein, Chain A"/>
    <property type="match status" value="1"/>
</dbReference>
<dbReference type="SMART" id="SM00903">
    <property type="entry name" value="Flavin_Reduct"/>
    <property type="match status" value="1"/>
</dbReference>
<dbReference type="OrthoDB" id="6401628at2"/>
<dbReference type="EMBL" id="SMFT01000001">
    <property type="protein sequence ID" value="TCK01706.1"/>
    <property type="molecule type" value="Genomic_DNA"/>
</dbReference>
<evidence type="ECO:0000256" key="5">
    <source>
        <dbReference type="ARBA" id="ARBA00022797"/>
    </source>
</evidence>
<proteinExistence type="inferred from homology"/>
<evidence type="ECO:0000313" key="10">
    <source>
        <dbReference type="Proteomes" id="UP000294702"/>
    </source>
</evidence>
<evidence type="ECO:0000259" key="8">
    <source>
        <dbReference type="SMART" id="SM00903"/>
    </source>
</evidence>
<keyword evidence="6" id="KW-0560">Oxidoreductase</keyword>
<sequence>MLDHHQQRFREAMAHLTSAVSIVTTAGHAGKVGLTISSVCSVTDSPPTLLMCINQQSDTHDILHINKQVCINILNSQQQDLALHFANMADSTMEQRLAWDCWQDNLQGIPVLKQAVANLTGKIIGQNIVGSHSVFFVELDHIEVNSQDALGYFNRQFKCIHK</sequence>
<evidence type="ECO:0000256" key="4">
    <source>
        <dbReference type="ARBA" id="ARBA00022630"/>
    </source>
</evidence>
<dbReference type="RefSeq" id="WP_132688300.1">
    <property type="nucleotide sequence ID" value="NZ_SMFT01000001.1"/>
</dbReference>
<comment type="caution">
    <text evidence="9">The sequence shown here is derived from an EMBL/GenBank/DDBJ whole genome shotgun (WGS) entry which is preliminary data.</text>
</comment>
<dbReference type="GO" id="GO:0042602">
    <property type="term" value="F:riboflavin reductase (NADPH) activity"/>
    <property type="evidence" value="ECO:0007669"/>
    <property type="project" value="TreeGrafter"/>
</dbReference>
<comment type="similarity">
    <text evidence="2">Belongs to the non-flavoprotein flavin reductase family. HpaC subfamily.</text>
</comment>
<evidence type="ECO:0000256" key="6">
    <source>
        <dbReference type="ARBA" id="ARBA00023002"/>
    </source>
</evidence>
<name>A0A4V2PCL0_9PAST</name>
<feature type="domain" description="Flavin reductase like" evidence="8">
    <location>
        <begin position="13"/>
        <end position="159"/>
    </location>
</feature>
<keyword evidence="4" id="KW-0285">Flavoprotein</keyword>
<accession>A0A4V2PCL0</accession>
<dbReference type="GO" id="GO:0042537">
    <property type="term" value="P:benzene-containing compound metabolic process"/>
    <property type="evidence" value="ECO:0007669"/>
    <property type="project" value="InterPro"/>
</dbReference>
<organism evidence="9 10">
    <name type="scientific">Volucribacter psittacicida</name>
    <dbReference type="NCBI Taxonomy" id="203482"/>
    <lineage>
        <taxon>Bacteria</taxon>
        <taxon>Pseudomonadati</taxon>
        <taxon>Pseudomonadota</taxon>
        <taxon>Gammaproteobacteria</taxon>
        <taxon>Pasteurellales</taxon>
        <taxon>Pasteurellaceae</taxon>
        <taxon>Volucribacter</taxon>
    </lineage>
</organism>
<keyword evidence="7" id="KW-0520">NAD</keyword>
<reference evidence="9 10" key="1">
    <citation type="submission" date="2019-03" db="EMBL/GenBank/DDBJ databases">
        <title>Genomic Encyclopedia of Type Strains, Phase IV (KMG-IV): sequencing the most valuable type-strain genomes for metagenomic binning, comparative biology and taxonomic classification.</title>
        <authorList>
            <person name="Goeker M."/>
        </authorList>
    </citation>
    <scope>NUCLEOTIDE SEQUENCE [LARGE SCALE GENOMIC DNA]</scope>
    <source>
        <strain evidence="9 10">DSM 15534</strain>
    </source>
</reference>
<comment type="pathway">
    <text evidence="1">Aromatic compound metabolism; 4-hydroxyphenylacetate degradation; pyruvate and succinate semialdehyde from 4-hydroxyphenylacetate: step 1/7.</text>
</comment>